<name>A0A0P7C2X4_9BACT</name>
<evidence type="ECO:0000256" key="1">
    <source>
        <dbReference type="ARBA" id="ARBA00007274"/>
    </source>
</evidence>
<dbReference type="PANTHER" id="PTHR43300:SF7">
    <property type="entry name" value="UDP-N-ACETYLBACILLOSAMINE N-ACETYLTRANSFERASE"/>
    <property type="match status" value="1"/>
</dbReference>
<dbReference type="Gene3D" id="2.160.10.10">
    <property type="entry name" value="Hexapeptide repeat proteins"/>
    <property type="match status" value="2"/>
</dbReference>
<dbReference type="CDD" id="cd03360">
    <property type="entry name" value="LbH_AT_putative"/>
    <property type="match status" value="1"/>
</dbReference>
<evidence type="ECO:0000313" key="8">
    <source>
        <dbReference type="Proteomes" id="UP000050454"/>
    </source>
</evidence>
<evidence type="ECO:0000313" key="7">
    <source>
        <dbReference type="EMBL" id="KPM48505.1"/>
    </source>
</evidence>
<dbReference type="SUPFAM" id="SSF51161">
    <property type="entry name" value="Trimeric LpxA-like enzymes"/>
    <property type="match status" value="1"/>
</dbReference>
<keyword evidence="3" id="KW-0677">Repeat</keyword>
<dbReference type="RefSeq" id="WP_055146235.1">
    <property type="nucleotide sequence ID" value="NZ_JXSZ01000006.1"/>
</dbReference>
<comment type="caution">
    <text evidence="7">The sequence shown here is derived from an EMBL/GenBank/DDBJ whole genome shotgun (WGS) entry which is preliminary data.</text>
</comment>
<dbReference type="OrthoDB" id="9794407at2"/>
<sequence length="211" mass="21923">MDNPIIIFGAGTLGKIALDIFNENNVLIYGLLDDKKELHGQEFGGVTVLGETDDDGFLKLIGKKTESFVAVRNQEDRKRLAKMLNSKRKVMPINAIHKSSAVSEEAILGHGNLIGAGSVVGPFATIGNLCLLGSRTVIDAEATIADYVDIGPGSVINSGVKVEEGAFIGSNVTVVSGVTIGKGARIGAGSVVIESVEAGKTVFGNPAKVMS</sequence>
<feature type="binding site" evidence="5">
    <location>
        <begin position="33"/>
        <end position="34"/>
    </location>
    <ligand>
        <name>substrate</name>
    </ligand>
</feature>
<dbReference type="EMBL" id="LGTQ01000006">
    <property type="protein sequence ID" value="KPM48505.1"/>
    <property type="molecule type" value="Genomic_DNA"/>
</dbReference>
<dbReference type="InterPro" id="IPR050179">
    <property type="entry name" value="Trans_hexapeptide_repeat"/>
</dbReference>
<reference evidence="7 8" key="1">
    <citation type="submission" date="2015-07" db="EMBL/GenBank/DDBJ databases">
        <title>The draft genome sequence of Leadbetterella sp. JN14-9.</title>
        <authorList>
            <person name="Liu Y."/>
            <person name="Du J."/>
            <person name="Shao Z."/>
        </authorList>
    </citation>
    <scope>NUCLEOTIDE SEQUENCE [LARGE SCALE GENOMIC DNA]</scope>
    <source>
        <strain evidence="7 8">JN14-9</strain>
    </source>
</reference>
<dbReference type="GO" id="GO:0016746">
    <property type="term" value="F:acyltransferase activity"/>
    <property type="evidence" value="ECO:0007669"/>
    <property type="project" value="UniProtKB-KW"/>
</dbReference>
<dbReference type="InterPro" id="IPR011004">
    <property type="entry name" value="Trimer_LpxA-like_sf"/>
</dbReference>
<dbReference type="STRING" id="1605367.AFM12_07720"/>
<feature type="domain" description="PglD N-terminal" evidence="6">
    <location>
        <begin position="5"/>
        <end position="84"/>
    </location>
</feature>
<protein>
    <submittedName>
        <fullName evidence="7">Acetyltransferase</fullName>
    </submittedName>
</protein>
<dbReference type="InterPro" id="IPR018357">
    <property type="entry name" value="Hexapep_transf_CS"/>
</dbReference>
<evidence type="ECO:0000259" key="6">
    <source>
        <dbReference type="Pfam" id="PF17836"/>
    </source>
</evidence>
<dbReference type="InterPro" id="IPR041561">
    <property type="entry name" value="PglD_N"/>
</dbReference>
<keyword evidence="4" id="KW-0012">Acyltransferase</keyword>
<dbReference type="PANTHER" id="PTHR43300">
    <property type="entry name" value="ACETYLTRANSFERASE"/>
    <property type="match status" value="1"/>
</dbReference>
<dbReference type="Proteomes" id="UP000050454">
    <property type="component" value="Unassembled WGS sequence"/>
</dbReference>
<dbReference type="Gene3D" id="3.40.50.20">
    <property type="match status" value="1"/>
</dbReference>
<evidence type="ECO:0000256" key="4">
    <source>
        <dbReference type="ARBA" id="ARBA00023315"/>
    </source>
</evidence>
<dbReference type="InterPro" id="IPR020019">
    <property type="entry name" value="AcTrfase_PglD-like"/>
</dbReference>
<keyword evidence="8" id="KW-1185">Reference proteome</keyword>
<dbReference type="Pfam" id="PF17836">
    <property type="entry name" value="PglD_N"/>
    <property type="match status" value="1"/>
</dbReference>
<evidence type="ECO:0000256" key="3">
    <source>
        <dbReference type="ARBA" id="ARBA00022737"/>
    </source>
</evidence>
<evidence type="ECO:0000256" key="5">
    <source>
        <dbReference type="PIRSR" id="PIRSR620019-2"/>
    </source>
</evidence>
<comment type="similarity">
    <text evidence="1">Belongs to the transferase hexapeptide repeat family.</text>
</comment>
<dbReference type="PROSITE" id="PS00101">
    <property type="entry name" value="HEXAPEP_TRANSFERASES"/>
    <property type="match status" value="1"/>
</dbReference>
<accession>A0A0P7C2X4</accession>
<dbReference type="Pfam" id="PF00132">
    <property type="entry name" value="Hexapep"/>
    <property type="match status" value="1"/>
</dbReference>
<dbReference type="NCBIfam" id="TIGR03570">
    <property type="entry name" value="NeuD_NnaD"/>
    <property type="match status" value="1"/>
</dbReference>
<dbReference type="AlphaFoldDB" id="A0A0P7C2X4"/>
<dbReference type="InterPro" id="IPR001451">
    <property type="entry name" value="Hexapep"/>
</dbReference>
<evidence type="ECO:0000256" key="2">
    <source>
        <dbReference type="ARBA" id="ARBA00022679"/>
    </source>
</evidence>
<keyword evidence="2 7" id="KW-0808">Transferase</keyword>
<organism evidence="7 8">
    <name type="scientific">Jiulongibacter sediminis</name>
    <dbReference type="NCBI Taxonomy" id="1605367"/>
    <lineage>
        <taxon>Bacteria</taxon>
        <taxon>Pseudomonadati</taxon>
        <taxon>Bacteroidota</taxon>
        <taxon>Cytophagia</taxon>
        <taxon>Cytophagales</taxon>
        <taxon>Leadbetterellaceae</taxon>
        <taxon>Jiulongibacter</taxon>
    </lineage>
</organism>
<proteinExistence type="inferred from homology"/>
<gene>
    <name evidence="7" type="ORF">AFM12_07720</name>
</gene>